<evidence type="ECO:0000256" key="3">
    <source>
        <dbReference type="SAM" id="MobiDB-lite"/>
    </source>
</evidence>
<dbReference type="SUPFAM" id="SSF54791">
    <property type="entry name" value="Eukaryotic type KH-domain (KH-domain type I)"/>
    <property type="match status" value="1"/>
</dbReference>
<evidence type="ECO:0000313" key="5">
    <source>
        <dbReference type="EMBL" id="KAF1746575.1"/>
    </source>
</evidence>
<evidence type="ECO:0000256" key="2">
    <source>
        <dbReference type="PROSITE-ProRule" id="PRU00117"/>
    </source>
</evidence>
<evidence type="ECO:0000259" key="4">
    <source>
        <dbReference type="SMART" id="SM00322"/>
    </source>
</evidence>
<dbReference type="InterPro" id="IPR004087">
    <property type="entry name" value="KH_dom"/>
</dbReference>
<gene>
    <name evidence="5" type="ORF">GCK72_023032</name>
</gene>
<protein>
    <recommendedName>
        <fullName evidence="4">K Homology domain-containing protein</fullName>
    </recommendedName>
</protein>
<dbReference type="CTD" id="9808020"/>
<sequence length="369" mass="41960">MASSTCLSQTSSSQPAVKQQILKPKVQTTTKFPLTEEQRELLITSGCIPNLREIEAGKAAYIMSDMCSVPPKQQEDMKKVIEEKAYRDARKGKHPIPSRCSNYVYHNKNKILEISGCDDISIGSQVYANKYRYVKIKGSPESIIKARQTLDDCCFCHFEEEYDYNVNHRRTNDKVDFFLYVPKECSRKFNSNEGIRAAQSNALFHSTRVQHQMISVHEDCNPPIIMIGPGDKMREAKASVVELFAEFSEEKASISIPKNNGFYGHIIGTKGSTIRELSRTTGADIWIDKDEAVAMIEGTKKSTAAAQVKIQQMVKDYQDQSNRYDAGPSSNKRSTRISSSLTSRKRRRRDSGCDYVRDYRQSRFLIKKK</sequence>
<dbReference type="CDD" id="cd00105">
    <property type="entry name" value="KH-I"/>
    <property type="match status" value="1"/>
</dbReference>
<dbReference type="PANTHER" id="PTHR10288">
    <property type="entry name" value="KH DOMAIN CONTAINING RNA BINDING PROTEIN"/>
    <property type="match status" value="1"/>
</dbReference>
<accession>A0A6A5FVN1</accession>
<dbReference type="KEGG" id="crq:GCK72_023032"/>
<feature type="region of interest" description="Disordered" evidence="3">
    <location>
        <begin position="321"/>
        <end position="352"/>
    </location>
</feature>
<evidence type="ECO:0000313" key="6">
    <source>
        <dbReference type="Proteomes" id="UP000483820"/>
    </source>
</evidence>
<feature type="domain" description="K Homology" evidence="4">
    <location>
        <begin position="248"/>
        <end position="315"/>
    </location>
</feature>
<dbReference type="InterPro" id="IPR004088">
    <property type="entry name" value="KH_dom_type_1"/>
</dbReference>
<proteinExistence type="predicted"/>
<dbReference type="GeneID" id="9808020"/>
<keyword evidence="2" id="KW-0694">RNA-binding</keyword>
<keyword evidence="1" id="KW-0677">Repeat</keyword>
<dbReference type="Gene3D" id="3.30.1370.10">
    <property type="entry name" value="K Homology domain, type 1"/>
    <property type="match status" value="1"/>
</dbReference>
<dbReference type="GO" id="GO:0003723">
    <property type="term" value="F:RNA binding"/>
    <property type="evidence" value="ECO:0007669"/>
    <property type="project" value="UniProtKB-UniRule"/>
</dbReference>
<dbReference type="Proteomes" id="UP000483820">
    <property type="component" value="Chromosome X"/>
</dbReference>
<reference evidence="5 6" key="1">
    <citation type="submission" date="2019-12" db="EMBL/GenBank/DDBJ databases">
        <title>Chromosome-level assembly of the Caenorhabditis remanei genome.</title>
        <authorList>
            <person name="Teterina A.A."/>
            <person name="Willis J.H."/>
            <person name="Phillips P.C."/>
        </authorList>
    </citation>
    <scope>NUCLEOTIDE SEQUENCE [LARGE SCALE GENOMIC DNA]</scope>
    <source>
        <strain evidence="5 6">PX506</strain>
        <tissue evidence="5">Whole organism</tissue>
    </source>
</reference>
<dbReference type="Pfam" id="PF00013">
    <property type="entry name" value="KH_1"/>
    <property type="match status" value="1"/>
</dbReference>
<dbReference type="AlphaFoldDB" id="A0A6A5FVN1"/>
<dbReference type="SMART" id="SM00322">
    <property type="entry name" value="KH"/>
    <property type="match status" value="1"/>
</dbReference>
<dbReference type="PROSITE" id="PS50084">
    <property type="entry name" value="KH_TYPE_1"/>
    <property type="match status" value="1"/>
</dbReference>
<dbReference type="CDD" id="cd02393">
    <property type="entry name" value="KH-I_PNPase"/>
    <property type="match status" value="1"/>
</dbReference>
<feature type="compositionally biased region" description="Low complexity" evidence="3">
    <location>
        <begin position="329"/>
        <end position="342"/>
    </location>
</feature>
<dbReference type="EMBL" id="WUAV01000006">
    <property type="protein sequence ID" value="KAF1746575.1"/>
    <property type="molecule type" value="Genomic_DNA"/>
</dbReference>
<dbReference type="InterPro" id="IPR036612">
    <property type="entry name" value="KH_dom_type_1_sf"/>
</dbReference>
<evidence type="ECO:0000256" key="1">
    <source>
        <dbReference type="ARBA" id="ARBA00022737"/>
    </source>
</evidence>
<name>A0A6A5FVN1_CAERE</name>
<dbReference type="RefSeq" id="XP_003095847.2">
    <property type="nucleotide sequence ID" value="XM_003095799.2"/>
</dbReference>
<comment type="caution">
    <text evidence="5">The sequence shown here is derived from an EMBL/GenBank/DDBJ whole genome shotgun (WGS) entry which is preliminary data.</text>
</comment>
<organism evidence="5 6">
    <name type="scientific">Caenorhabditis remanei</name>
    <name type="common">Caenorhabditis vulgaris</name>
    <dbReference type="NCBI Taxonomy" id="31234"/>
    <lineage>
        <taxon>Eukaryota</taxon>
        <taxon>Metazoa</taxon>
        <taxon>Ecdysozoa</taxon>
        <taxon>Nematoda</taxon>
        <taxon>Chromadorea</taxon>
        <taxon>Rhabditida</taxon>
        <taxon>Rhabditina</taxon>
        <taxon>Rhabditomorpha</taxon>
        <taxon>Rhabditoidea</taxon>
        <taxon>Rhabditidae</taxon>
        <taxon>Peloderinae</taxon>
        <taxon>Caenorhabditis</taxon>
    </lineage>
</organism>